<evidence type="ECO:0000256" key="1">
    <source>
        <dbReference type="SAM" id="MobiDB-lite"/>
    </source>
</evidence>
<dbReference type="EMBL" id="GAKP01017297">
    <property type="protein sequence ID" value="JAC41655.1"/>
    <property type="molecule type" value="Transcribed_RNA"/>
</dbReference>
<protein>
    <submittedName>
        <fullName evidence="2">Uncharacterized protein</fullName>
    </submittedName>
</protein>
<name>A0A034VIQ1_BACDO</name>
<dbReference type="AlphaFoldDB" id="A0A034VIQ1"/>
<feature type="non-terminal residue" evidence="2">
    <location>
        <position position="1"/>
    </location>
</feature>
<feature type="region of interest" description="Disordered" evidence="1">
    <location>
        <begin position="29"/>
        <end position="53"/>
    </location>
</feature>
<evidence type="ECO:0000313" key="2">
    <source>
        <dbReference type="EMBL" id="JAC41655.1"/>
    </source>
</evidence>
<organism evidence="2">
    <name type="scientific">Bactrocera dorsalis</name>
    <name type="common">Oriental fruit fly</name>
    <name type="synonym">Dacus dorsalis</name>
    <dbReference type="NCBI Taxonomy" id="27457"/>
    <lineage>
        <taxon>Eukaryota</taxon>
        <taxon>Metazoa</taxon>
        <taxon>Ecdysozoa</taxon>
        <taxon>Arthropoda</taxon>
        <taxon>Hexapoda</taxon>
        <taxon>Insecta</taxon>
        <taxon>Pterygota</taxon>
        <taxon>Neoptera</taxon>
        <taxon>Endopterygota</taxon>
        <taxon>Diptera</taxon>
        <taxon>Brachycera</taxon>
        <taxon>Muscomorpha</taxon>
        <taxon>Tephritoidea</taxon>
        <taxon>Tephritidae</taxon>
        <taxon>Bactrocera</taxon>
        <taxon>Bactrocera</taxon>
    </lineage>
</organism>
<proteinExistence type="predicted"/>
<reference evidence="2" key="1">
    <citation type="journal article" date="2014" name="BMC Genomics">
        <title>Characterizing the developmental transcriptome of the oriental fruit fly, Bactrocera dorsalis (Diptera: Tephritidae) through comparative genomic analysis with Drosophila melanogaster utilizing modENCODE datasets.</title>
        <authorList>
            <person name="Geib S.M."/>
            <person name="Calla B."/>
            <person name="Hall B."/>
            <person name="Hou S."/>
            <person name="Manoukis N.C."/>
        </authorList>
    </citation>
    <scope>NUCLEOTIDE SEQUENCE</scope>
    <source>
        <strain evidence="2">Punador</strain>
    </source>
</reference>
<dbReference type="OrthoDB" id="8039880at2759"/>
<sequence length="132" mass="14198">PVSGGETGECMHSVNAPTTLQTIRKTFASASSTTTTNSSTITKSNSNSSNVTDTIDTTITTATTTSDNVVANVDAAETAPFTTTPPSPPTHSPFFSKLPVSPSFDEMFATSPFKSRIYDEFERFWRSFDHTT</sequence>
<accession>A0A034VIQ1</accession>